<dbReference type="AlphaFoldDB" id="A0A543PS84"/>
<gene>
    <name evidence="1" type="ORF">FHX52_0027</name>
</gene>
<proteinExistence type="predicted"/>
<protein>
    <submittedName>
        <fullName evidence="1">Uncharacterized protein</fullName>
    </submittedName>
</protein>
<sequence length="147" mass="15331">MAVVRVYVPLARTDLEQLATAGSLPAGQGAPVSAYAVTSALRSRAPGLDVEDLEYAAFSDAVAAAASVRSSPRHRRVVAAADADPAWLVQGVGEPASSVVLVAPLPLSRVASFHIDDESAVGVADEEADELLWYDVTELDDVRSFLG</sequence>
<name>A0A543PS84_9MICO</name>
<dbReference type="EMBL" id="VFQF01000001">
    <property type="protein sequence ID" value="TQN46938.1"/>
    <property type="molecule type" value="Genomic_DNA"/>
</dbReference>
<organism evidence="1 2">
    <name type="scientific">Humibacillus xanthopallidus</name>
    <dbReference type="NCBI Taxonomy" id="412689"/>
    <lineage>
        <taxon>Bacteria</taxon>
        <taxon>Bacillati</taxon>
        <taxon>Actinomycetota</taxon>
        <taxon>Actinomycetes</taxon>
        <taxon>Micrococcales</taxon>
        <taxon>Intrasporangiaceae</taxon>
        <taxon>Humibacillus</taxon>
    </lineage>
</organism>
<dbReference type="Pfam" id="PF21853">
    <property type="entry name" value="DUF6912"/>
    <property type="match status" value="1"/>
</dbReference>
<reference evidence="1 2" key="1">
    <citation type="submission" date="2019-06" db="EMBL/GenBank/DDBJ databases">
        <title>Sequencing the genomes of 1000 actinobacteria strains.</title>
        <authorList>
            <person name="Klenk H.-P."/>
        </authorList>
    </citation>
    <scope>NUCLEOTIDE SEQUENCE [LARGE SCALE GENOMIC DNA]</scope>
    <source>
        <strain evidence="1 2">DSM 21776</strain>
    </source>
</reference>
<dbReference type="Proteomes" id="UP000320085">
    <property type="component" value="Unassembled WGS sequence"/>
</dbReference>
<dbReference type="InterPro" id="IPR054206">
    <property type="entry name" value="DUF6912"/>
</dbReference>
<evidence type="ECO:0000313" key="1">
    <source>
        <dbReference type="EMBL" id="TQN46938.1"/>
    </source>
</evidence>
<comment type="caution">
    <text evidence="1">The sequence shown here is derived from an EMBL/GenBank/DDBJ whole genome shotgun (WGS) entry which is preliminary data.</text>
</comment>
<dbReference type="RefSeq" id="WP_185747017.1">
    <property type="nucleotide sequence ID" value="NZ_BAAAQC010000012.1"/>
</dbReference>
<accession>A0A543PS84</accession>
<evidence type="ECO:0000313" key="2">
    <source>
        <dbReference type="Proteomes" id="UP000320085"/>
    </source>
</evidence>